<dbReference type="GO" id="GO:0003700">
    <property type="term" value="F:DNA-binding transcription factor activity"/>
    <property type="evidence" value="ECO:0007669"/>
    <property type="project" value="InterPro"/>
</dbReference>
<keyword evidence="6" id="KW-1185">Reference proteome</keyword>
<dbReference type="PANTHER" id="PTHR43537:SF39">
    <property type="entry name" value="HTH-TYPE TRANSCRIPTIONAL REGULATOR MCBR"/>
    <property type="match status" value="1"/>
</dbReference>
<proteinExistence type="predicted"/>
<gene>
    <name evidence="5" type="ORF">PZ740_11800</name>
</gene>
<name>A0AAP4D5S0_9PROT</name>
<keyword evidence="2" id="KW-0238">DNA-binding</keyword>
<dbReference type="Proteomes" id="UP001301140">
    <property type="component" value="Unassembled WGS sequence"/>
</dbReference>
<accession>A0AAP4D5S0</accession>
<dbReference type="Gene3D" id="1.20.120.530">
    <property type="entry name" value="GntR ligand-binding domain-like"/>
    <property type="match status" value="1"/>
</dbReference>
<comment type="caution">
    <text evidence="5">The sequence shown here is derived from an EMBL/GenBank/DDBJ whole genome shotgun (WGS) entry which is preliminary data.</text>
</comment>
<evidence type="ECO:0000256" key="1">
    <source>
        <dbReference type="ARBA" id="ARBA00023015"/>
    </source>
</evidence>
<dbReference type="InterPro" id="IPR036390">
    <property type="entry name" value="WH_DNA-bd_sf"/>
</dbReference>
<dbReference type="PROSITE" id="PS50949">
    <property type="entry name" value="HTH_GNTR"/>
    <property type="match status" value="1"/>
</dbReference>
<dbReference type="InterPro" id="IPR036388">
    <property type="entry name" value="WH-like_DNA-bd_sf"/>
</dbReference>
<dbReference type="EMBL" id="JARGEQ010000104">
    <property type="protein sequence ID" value="MDF1587063.1"/>
    <property type="molecule type" value="Genomic_DNA"/>
</dbReference>
<evidence type="ECO:0000313" key="6">
    <source>
        <dbReference type="Proteomes" id="UP001301140"/>
    </source>
</evidence>
<feature type="domain" description="HTH gntR-type" evidence="4">
    <location>
        <begin position="15"/>
        <end position="82"/>
    </location>
</feature>
<dbReference type="AlphaFoldDB" id="A0AAP4D5S0"/>
<dbReference type="SMART" id="SM00345">
    <property type="entry name" value="HTH_GNTR"/>
    <property type="match status" value="1"/>
</dbReference>
<evidence type="ECO:0000313" key="5">
    <source>
        <dbReference type="EMBL" id="MDF1587063.1"/>
    </source>
</evidence>
<reference evidence="5 6" key="1">
    <citation type="submission" date="2023-03" db="EMBL/GenBank/DDBJ databases">
        <title>YIM 152171 draft genome.</title>
        <authorList>
            <person name="Yang Z."/>
        </authorList>
    </citation>
    <scope>NUCLEOTIDE SEQUENCE [LARGE SCALE GENOMIC DNA]</scope>
    <source>
        <strain evidence="5 6">YIM 152171</strain>
    </source>
</reference>
<dbReference type="InterPro" id="IPR011711">
    <property type="entry name" value="GntR_C"/>
</dbReference>
<dbReference type="SUPFAM" id="SSF46785">
    <property type="entry name" value="Winged helix' DNA-binding domain"/>
    <property type="match status" value="1"/>
</dbReference>
<keyword evidence="1" id="KW-0805">Transcription regulation</keyword>
<organism evidence="5 6">
    <name type="scientific">Marinimicrococcus flavescens</name>
    <dbReference type="NCBI Taxonomy" id="3031815"/>
    <lineage>
        <taxon>Bacteria</taxon>
        <taxon>Pseudomonadati</taxon>
        <taxon>Pseudomonadota</taxon>
        <taxon>Alphaproteobacteria</taxon>
        <taxon>Geminicoccales</taxon>
        <taxon>Geminicoccaceae</taxon>
        <taxon>Marinimicrococcus</taxon>
    </lineage>
</organism>
<dbReference type="InterPro" id="IPR000524">
    <property type="entry name" value="Tscrpt_reg_HTH_GntR"/>
</dbReference>
<sequence>MTGHPTQPLAEVERENLASRVYQALRQALMAGHFKPNDRLRVRELAARMGTSETPVREALMKLVSERALELKAGHSIRVPHLSLARYMEIRGLRVMLECAAAEAALEHADEALLAELEAIQKDLLEARRSGDHARALALNHDFHSTLWRASGNDTLVELIENLWLRTGSIRSHLYPYATPFRQGPHGHEPVLAALRRGDRLALRAAIEADLIEGGAPLVRYLETMEKGQG</sequence>
<dbReference type="InterPro" id="IPR008920">
    <property type="entry name" value="TF_FadR/GntR_C"/>
</dbReference>
<dbReference type="RefSeq" id="WP_327789485.1">
    <property type="nucleotide sequence ID" value="NZ_JARGEQ010000104.1"/>
</dbReference>
<dbReference type="PANTHER" id="PTHR43537">
    <property type="entry name" value="TRANSCRIPTIONAL REGULATOR, GNTR FAMILY"/>
    <property type="match status" value="1"/>
</dbReference>
<dbReference type="Pfam" id="PF00392">
    <property type="entry name" value="GntR"/>
    <property type="match status" value="1"/>
</dbReference>
<dbReference type="SMART" id="SM00895">
    <property type="entry name" value="FCD"/>
    <property type="match status" value="1"/>
</dbReference>
<evidence type="ECO:0000259" key="4">
    <source>
        <dbReference type="PROSITE" id="PS50949"/>
    </source>
</evidence>
<protein>
    <submittedName>
        <fullName evidence="5">GntR family transcriptional regulator</fullName>
    </submittedName>
</protein>
<dbReference type="SUPFAM" id="SSF48008">
    <property type="entry name" value="GntR ligand-binding domain-like"/>
    <property type="match status" value="1"/>
</dbReference>
<keyword evidence="3" id="KW-0804">Transcription</keyword>
<dbReference type="GO" id="GO:0003677">
    <property type="term" value="F:DNA binding"/>
    <property type="evidence" value="ECO:0007669"/>
    <property type="project" value="UniProtKB-KW"/>
</dbReference>
<evidence type="ECO:0000256" key="3">
    <source>
        <dbReference type="ARBA" id="ARBA00023163"/>
    </source>
</evidence>
<dbReference type="Pfam" id="PF07729">
    <property type="entry name" value="FCD"/>
    <property type="match status" value="1"/>
</dbReference>
<dbReference type="Gene3D" id="1.10.10.10">
    <property type="entry name" value="Winged helix-like DNA-binding domain superfamily/Winged helix DNA-binding domain"/>
    <property type="match status" value="1"/>
</dbReference>
<evidence type="ECO:0000256" key="2">
    <source>
        <dbReference type="ARBA" id="ARBA00023125"/>
    </source>
</evidence>